<gene>
    <name evidence="3" type="ORF">EXZ61_05620</name>
</gene>
<dbReference type="EMBL" id="CP036282">
    <property type="protein sequence ID" value="QDL53691.1"/>
    <property type="molecule type" value="Genomic_DNA"/>
</dbReference>
<organism evidence="3 4">
    <name type="scientific">Rhodoferax aquaticus</name>
    <dbReference type="NCBI Taxonomy" id="2527691"/>
    <lineage>
        <taxon>Bacteria</taxon>
        <taxon>Pseudomonadati</taxon>
        <taxon>Pseudomonadota</taxon>
        <taxon>Betaproteobacteria</taxon>
        <taxon>Burkholderiales</taxon>
        <taxon>Comamonadaceae</taxon>
        <taxon>Rhodoferax</taxon>
    </lineage>
</organism>
<dbReference type="KEGG" id="rhg:EXZ61_05620"/>
<dbReference type="AlphaFoldDB" id="A0A515EM18"/>
<evidence type="ECO:0000256" key="1">
    <source>
        <dbReference type="SAM" id="MobiDB-lite"/>
    </source>
</evidence>
<keyword evidence="2" id="KW-0812">Transmembrane</keyword>
<reference evidence="4" key="2">
    <citation type="journal article" date="2020" name="Int. J. Syst. Evol. Microbiol.">
        <title>Genomic insights into a novel species Rhodoferax aquaticus sp. nov., isolated from freshwater.</title>
        <authorList>
            <person name="Li T."/>
            <person name="Zhuo Y."/>
            <person name="Jin C.Z."/>
            <person name="Wu X."/>
            <person name="Ko S.R."/>
            <person name="Jin F.J."/>
            <person name="Ahn C.Y."/>
            <person name="Oh H.M."/>
            <person name="Lee H.G."/>
            <person name="Jin L."/>
        </authorList>
    </citation>
    <scope>NUCLEOTIDE SEQUENCE [LARGE SCALE GENOMIC DNA]</scope>
    <source>
        <strain evidence="4">Gr-4</strain>
    </source>
</reference>
<accession>A0A515EM18</accession>
<feature type="region of interest" description="Disordered" evidence="1">
    <location>
        <begin position="99"/>
        <end position="120"/>
    </location>
</feature>
<feature type="compositionally biased region" description="Low complexity" evidence="1">
    <location>
        <begin position="110"/>
        <end position="120"/>
    </location>
</feature>
<keyword evidence="2" id="KW-0472">Membrane</keyword>
<evidence type="ECO:0000313" key="3">
    <source>
        <dbReference type="EMBL" id="QDL53691.1"/>
    </source>
</evidence>
<feature type="transmembrane region" description="Helical" evidence="2">
    <location>
        <begin position="21"/>
        <end position="43"/>
    </location>
</feature>
<dbReference type="Proteomes" id="UP000317365">
    <property type="component" value="Chromosome"/>
</dbReference>
<proteinExistence type="predicted"/>
<keyword evidence="4" id="KW-1185">Reference proteome</keyword>
<feature type="transmembrane region" description="Helical" evidence="2">
    <location>
        <begin position="63"/>
        <end position="87"/>
    </location>
</feature>
<evidence type="ECO:0000256" key="2">
    <source>
        <dbReference type="SAM" id="Phobius"/>
    </source>
</evidence>
<name>A0A515EM18_9BURK</name>
<evidence type="ECO:0000313" key="4">
    <source>
        <dbReference type="Proteomes" id="UP000317365"/>
    </source>
</evidence>
<dbReference type="RefSeq" id="WP_142809829.1">
    <property type="nucleotide sequence ID" value="NZ_CP036282.1"/>
</dbReference>
<protein>
    <submittedName>
        <fullName evidence="3">Uncharacterized protein</fullName>
    </submittedName>
</protein>
<reference evidence="4" key="1">
    <citation type="submission" date="2019-02" db="EMBL/GenBank/DDBJ databases">
        <title>Complete genome sequence of Rhodoferax sp. Gr-4.</title>
        <authorList>
            <person name="Jin L."/>
        </authorList>
    </citation>
    <scope>NUCLEOTIDE SEQUENCE [LARGE SCALE GENOMIC DNA]</scope>
    <source>
        <strain evidence="4">Gr-4</strain>
    </source>
</reference>
<keyword evidence="2" id="KW-1133">Transmembrane helix</keyword>
<sequence>MNWFTVLKGSQRSASGLEWQIWRKLPLIALLGSVLPALLWLGLDLWLDAASHAKDARFLSTAGYVAVGAVVFHLTMVLTVGIGCWVVMVMKGPGYVADAYPVPHRDRPSGSDSETSDSSA</sequence>